<keyword evidence="1" id="KW-0614">Plasmid</keyword>
<name>A0A7I8BY76_9BURK</name>
<keyword evidence="2" id="KW-1185">Reference proteome</keyword>
<dbReference type="EMBL" id="AP023176">
    <property type="protein sequence ID" value="BCF93756.1"/>
    <property type="molecule type" value="Genomic_DNA"/>
</dbReference>
<evidence type="ECO:0000313" key="1">
    <source>
        <dbReference type="EMBL" id="BCF93756.1"/>
    </source>
</evidence>
<accession>A0A7I8BY76</accession>
<evidence type="ECO:0000313" key="2">
    <source>
        <dbReference type="Proteomes" id="UP000510888"/>
    </source>
</evidence>
<geneLocation type="plasmid" evidence="1 2">
    <name>PPGU16_p1</name>
</geneLocation>
<organism evidence="1 2">
    <name type="scientific">Paraburkholderia largidicola</name>
    <dbReference type="NCBI Taxonomy" id="3014751"/>
    <lineage>
        <taxon>Bacteria</taxon>
        <taxon>Pseudomonadati</taxon>
        <taxon>Pseudomonadota</taxon>
        <taxon>Betaproteobacteria</taxon>
        <taxon>Burkholderiales</taxon>
        <taxon>Burkholderiaceae</taxon>
        <taxon>Paraburkholderia</taxon>
    </lineage>
</organism>
<gene>
    <name evidence="1" type="ORF">PPGU16_68230</name>
</gene>
<reference evidence="1 2" key="1">
    <citation type="journal article" date="2020" name="Genes (Basel)">
        <title>Genomic Comparison of Insect Gut Symbionts from Divergent Burkholderia Subclades.</title>
        <authorList>
            <person name="Takeshita K."/>
            <person name="Kikuchi Y."/>
        </authorList>
    </citation>
    <scope>NUCLEOTIDE SEQUENCE [LARGE SCALE GENOMIC DNA]</scope>
    <source>
        <strain evidence="1 2">PGU16</strain>
        <plasmid evidence="1 2">PPGU16_p1</plasmid>
    </source>
</reference>
<protein>
    <submittedName>
        <fullName evidence="1">Uncharacterized protein</fullName>
    </submittedName>
</protein>
<dbReference type="AlphaFoldDB" id="A0A7I8BY76"/>
<dbReference type="Proteomes" id="UP000510888">
    <property type="component" value="Plasmid PPGU16_p1"/>
</dbReference>
<sequence>MDLTVSLRRRAYHCAIRISDMADGNYKAATSPSRSIAVGMTQMLQTFSGEGPSGSAKASLGTGYTVGGNMRTHTQILNSALTGPSEKG</sequence>
<dbReference type="KEGG" id="plad:PPGU16_68230"/>
<proteinExistence type="predicted"/>